<dbReference type="PANTHER" id="PTHR38788">
    <property type="entry name" value="CLR5 DOMAIN-CONTAINING PROTEIN"/>
    <property type="match status" value="1"/>
</dbReference>
<evidence type="ECO:0000313" key="4">
    <source>
        <dbReference type="Proteomes" id="UP000664521"/>
    </source>
</evidence>
<dbReference type="Proteomes" id="UP000664521">
    <property type="component" value="Unassembled WGS sequence"/>
</dbReference>
<feature type="compositionally biased region" description="Basic and acidic residues" evidence="1">
    <location>
        <begin position="1"/>
        <end position="15"/>
    </location>
</feature>
<reference evidence="3" key="1">
    <citation type="submission" date="2021-03" db="EMBL/GenBank/DDBJ databases">
        <authorList>
            <person name="Tagirdzhanova G."/>
        </authorList>
    </citation>
    <scope>NUCLEOTIDE SEQUENCE</scope>
</reference>
<proteinExistence type="predicted"/>
<feature type="domain" description="Clr5" evidence="2">
    <location>
        <begin position="54"/>
        <end position="105"/>
    </location>
</feature>
<dbReference type="InterPro" id="IPR025676">
    <property type="entry name" value="Clr5_dom"/>
</dbReference>
<evidence type="ECO:0000313" key="3">
    <source>
        <dbReference type="EMBL" id="CAF9928540.1"/>
    </source>
</evidence>
<feature type="region of interest" description="Disordered" evidence="1">
    <location>
        <begin position="1"/>
        <end position="31"/>
    </location>
</feature>
<dbReference type="EMBL" id="CAJPDS010000048">
    <property type="protein sequence ID" value="CAF9928540.1"/>
    <property type="molecule type" value="Genomic_DNA"/>
</dbReference>
<keyword evidence="4" id="KW-1185">Reference proteome</keyword>
<dbReference type="PANTHER" id="PTHR38788:SF3">
    <property type="entry name" value="CLR5 DOMAIN-CONTAINING PROTEIN"/>
    <property type="match status" value="1"/>
</dbReference>
<protein>
    <recommendedName>
        <fullName evidence="2">Clr5 domain-containing protein</fullName>
    </recommendedName>
</protein>
<dbReference type="AlphaFoldDB" id="A0A8H3IPH7"/>
<comment type="caution">
    <text evidence="3">The sequence shown here is derived from an EMBL/GenBank/DDBJ whole genome shotgun (WGS) entry which is preliminary data.</text>
</comment>
<dbReference type="OrthoDB" id="5308957at2759"/>
<evidence type="ECO:0000259" key="2">
    <source>
        <dbReference type="Pfam" id="PF14420"/>
    </source>
</evidence>
<accession>A0A8H3IPH7</accession>
<gene>
    <name evidence="3" type="ORF">HETSPECPRED_006876</name>
</gene>
<evidence type="ECO:0000256" key="1">
    <source>
        <dbReference type="SAM" id="MobiDB-lite"/>
    </source>
</evidence>
<dbReference type="Pfam" id="PF14420">
    <property type="entry name" value="Clr5"/>
    <property type="match status" value="1"/>
</dbReference>
<sequence length="443" mass="50277">MAEPEAEMRLYEPRTPRKRIGVQRNSSVRQPTVSVNMETLENTAIPAPDNPPNAHDWELRRPLITRLYRDDDKSLREVMDVIQRSGFRASSKVFQSRIQQWGLNKKLKEPEARAIIHLLARHRGRASCIRLRGRRVEVQAIESLLKRKGITISDVLSTNAPHVSNLIYKTPDMSPKPMSKMRDPGTAANNGVLQVDAGRAVPRCLTIPDVFRLTELLCADVREYVLSSFGTGAWLPQSLDSDRGSEESLKSVMDSYRTHHNILFACRENKPGVAVKEIREGLANLKKFTLWRNFDILPLTIQVIATVLMRRPRPTATMLSKQLCFIAASLDFGEGHPIVYLQKIFTRIGRIAYNDETPDYLLAIIRSSIDSHEHVLGQYHLQTLRNTAALSRTMCILYGTDGLFEPLEALRSSLESQQGPDTRESRFLRNELYMLGELHDLGS</sequence>
<organism evidence="3 4">
    <name type="scientific">Heterodermia speciosa</name>
    <dbReference type="NCBI Taxonomy" id="116794"/>
    <lineage>
        <taxon>Eukaryota</taxon>
        <taxon>Fungi</taxon>
        <taxon>Dikarya</taxon>
        <taxon>Ascomycota</taxon>
        <taxon>Pezizomycotina</taxon>
        <taxon>Lecanoromycetes</taxon>
        <taxon>OSLEUM clade</taxon>
        <taxon>Lecanoromycetidae</taxon>
        <taxon>Caliciales</taxon>
        <taxon>Physciaceae</taxon>
        <taxon>Heterodermia</taxon>
    </lineage>
</organism>
<name>A0A8H3IPH7_9LECA</name>